<sequence length="823" mass="89697">MTPEWGSSAEDVPPETQFLLTEVEEGGPYAIILPLISQSTFRGTLRPPNKEQKGNSADHLFLRLESHNEDVTASHFKDTVLVQASWDLYDLVDEAVALAASLSGGSRPLREKQLPESLNVFGWCTWDAFYSKVSAKGIREGLTSLNNGGVPPRLLVIDDGWQQTDVDLEQRKMFGDEHMSAEEIWEAERMALSMEAKELEKSGGGTSAYAATVRTTIEDEDELLERQRMRDEYLREMQQMSMNDPKGMSAVMEWLSRGLWSIIDTALGFALGIGEAAFLRLYQHVIEPSPPGSLPVRLFTWAANKPLRMMMLQFFCASGDFTRRLVDYTANSKFASPTSGPTTKGVSSNLGLVTRSLKREFGLKFIYCWHGLPGYWGGVSPESPVMKRLKPRVMPANPTPGVLEIEPSMAWGPGALGGIGIPEDAEELYQMMHSYLASQGVDGVKVDCQAGIGLLPCSEGTPSKSAKYHYALEDSVKRHFPGNHIINCMCHDSLNFYRFVDSAVARACDDFYPRDKASHKTHIANSAYNSLFLSALVQPDWDMFQSEHPANVLHAAARAVSGAAIYVSDKPGNHNFDLLKRLVLPDGTVLRANLPGRPTVDSVFRDVMRDGKSLLKVWNRNNCSGIVGVFNVQGSSWDRQLRRFQLHDPQPPRLTATVLPRDAGHSASEGRLRSPEGRSVVAHCSISGSTYTAAEAAEGVPVSLGSGGAEIVTFAEQYQRDGVEFAPVGLTGMLNPGGAVVGVRSMSQGGRVHFSVTFRGCGAFTAVASRGPQCVHLVTGGDGGGIEEIELAARAGPKGVVVVDVPQLPAMRGELLFSFGVDQ</sequence>
<dbReference type="EC" id="2.4.1.82" evidence="2"/>
<reference evidence="5" key="1">
    <citation type="submission" date="2014-05" db="EMBL/GenBank/DDBJ databases">
        <title>The transcriptome of the halophilic microalga Tetraselmis sp. GSL018 isolated from the Great Salt Lake, Utah.</title>
        <authorList>
            <person name="Jinkerson R.E."/>
            <person name="D'Adamo S."/>
            <person name="Posewitz M.C."/>
        </authorList>
    </citation>
    <scope>NUCLEOTIDE SEQUENCE</scope>
    <source>
        <strain evidence="5">GSL018</strain>
    </source>
</reference>
<dbReference type="Pfam" id="PF05691">
    <property type="entry name" value="Raffinose_syn"/>
    <property type="match status" value="2"/>
</dbReference>
<dbReference type="SUPFAM" id="SSF51445">
    <property type="entry name" value="(Trans)glycosidases"/>
    <property type="match status" value="2"/>
</dbReference>
<dbReference type="EMBL" id="GBEZ01018350">
    <property type="protein sequence ID" value="JAC68078.1"/>
    <property type="molecule type" value="Transcribed_RNA"/>
</dbReference>
<dbReference type="InterPro" id="IPR013785">
    <property type="entry name" value="Aldolase_TIM"/>
</dbReference>
<comment type="catalytic activity">
    <reaction evidence="4">
        <text>alpha-D-galactosyl-(1-&gt;3)-1D-myo-inositol + sucrose = raffinose + myo-inositol</text>
        <dbReference type="Rhea" id="RHEA:20161"/>
        <dbReference type="ChEBI" id="CHEBI:16634"/>
        <dbReference type="ChEBI" id="CHEBI:17268"/>
        <dbReference type="ChEBI" id="CHEBI:17505"/>
        <dbReference type="ChEBI" id="CHEBI:17992"/>
        <dbReference type="EC" id="2.4.1.82"/>
    </reaction>
</comment>
<gene>
    <name evidence="5" type="ORF">TSPGSL018_26485</name>
    <name evidence="6" type="ORF">TSPGSL018_9582</name>
</gene>
<proteinExistence type="inferred from homology"/>
<name>A0A061QSD9_9CHLO</name>
<dbReference type="InterPro" id="IPR017853">
    <property type="entry name" value="GH"/>
</dbReference>
<accession>A0A061QSD9</accession>
<keyword evidence="3" id="KW-0119">Carbohydrate metabolism</keyword>
<evidence type="ECO:0000256" key="2">
    <source>
        <dbReference type="ARBA" id="ARBA00012708"/>
    </source>
</evidence>
<dbReference type="Gene3D" id="3.20.20.70">
    <property type="entry name" value="Aldolase class I"/>
    <property type="match status" value="1"/>
</dbReference>
<evidence type="ECO:0000313" key="5">
    <source>
        <dbReference type="EMBL" id="JAC61360.1"/>
    </source>
</evidence>
<evidence type="ECO:0000256" key="1">
    <source>
        <dbReference type="ARBA" id="ARBA00007240"/>
    </source>
</evidence>
<evidence type="ECO:0000256" key="3">
    <source>
        <dbReference type="ARBA" id="ARBA00023277"/>
    </source>
</evidence>
<organism evidence="5">
    <name type="scientific">Tetraselmis sp. GSL018</name>
    <dbReference type="NCBI Taxonomy" id="582737"/>
    <lineage>
        <taxon>Eukaryota</taxon>
        <taxon>Viridiplantae</taxon>
        <taxon>Chlorophyta</taxon>
        <taxon>core chlorophytes</taxon>
        <taxon>Chlorodendrophyceae</taxon>
        <taxon>Chlorodendrales</taxon>
        <taxon>Chlorodendraceae</taxon>
        <taxon>Tetraselmis</taxon>
    </lineage>
</organism>
<evidence type="ECO:0000256" key="4">
    <source>
        <dbReference type="ARBA" id="ARBA00049426"/>
    </source>
</evidence>
<dbReference type="GO" id="GO:0047274">
    <property type="term" value="F:galactinol-sucrose galactosyltransferase activity"/>
    <property type="evidence" value="ECO:0007669"/>
    <property type="project" value="UniProtKB-EC"/>
</dbReference>
<comment type="similarity">
    <text evidence="1">Belongs to the glycosyl hydrolases 36 family.</text>
</comment>
<dbReference type="InterPro" id="IPR008811">
    <property type="entry name" value="Glycosyl_hydrolases_36"/>
</dbReference>
<protein>
    <recommendedName>
        <fullName evidence="2">galactinol--sucrose galactosyltransferase</fullName>
        <ecNumber evidence="2">2.4.1.82</ecNumber>
    </recommendedName>
</protein>
<dbReference type="PANTHER" id="PTHR31268:SF32">
    <property type="entry name" value="GALACTINOL--SUCROSE GALACTOSYLTRANSFERASE 2-RELATED"/>
    <property type="match status" value="1"/>
</dbReference>
<evidence type="ECO:0000313" key="6">
    <source>
        <dbReference type="EMBL" id="JAC68078.1"/>
    </source>
</evidence>
<dbReference type="PANTHER" id="PTHR31268">
    <property type="match status" value="1"/>
</dbReference>
<dbReference type="AlphaFoldDB" id="A0A061QSD9"/>
<dbReference type="EMBL" id="GBEZ01025766">
    <property type="protein sequence ID" value="JAC61360.1"/>
    <property type="molecule type" value="Transcribed_RNA"/>
</dbReference>